<organism evidence="2 3">
    <name type="scientific">Serratia fonticola</name>
    <dbReference type="NCBI Taxonomy" id="47917"/>
    <lineage>
        <taxon>Bacteria</taxon>
        <taxon>Pseudomonadati</taxon>
        <taxon>Pseudomonadota</taxon>
        <taxon>Gammaproteobacteria</taxon>
        <taxon>Enterobacterales</taxon>
        <taxon>Yersiniaceae</taxon>
        <taxon>Serratia</taxon>
    </lineage>
</organism>
<dbReference type="AlphaFoldDB" id="A0AAJ1YFU9"/>
<evidence type="ECO:0008006" key="4">
    <source>
        <dbReference type="Google" id="ProtNLM"/>
    </source>
</evidence>
<evidence type="ECO:0000313" key="3">
    <source>
        <dbReference type="Proteomes" id="UP001224622"/>
    </source>
</evidence>
<dbReference type="EMBL" id="JAVIGA010000011">
    <property type="protein sequence ID" value="MDQ9127189.1"/>
    <property type="molecule type" value="Genomic_DNA"/>
</dbReference>
<dbReference type="Gene3D" id="3.40.50.300">
    <property type="entry name" value="P-loop containing nucleotide triphosphate hydrolases"/>
    <property type="match status" value="1"/>
</dbReference>
<proteinExistence type="predicted"/>
<evidence type="ECO:0000313" key="2">
    <source>
        <dbReference type="EMBL" id="MDQ9127189.1"/>
    </source>
</evidence>
<evidence type="ECO:0000256" key="1">
    <source>
        <dbReference type="SAM" id="Coils"/>
    </source>
</evidence>
<dbReference type="Proteomes" id="UP001224622">
    <property type="component" value="Unassembled WGS sequence"/>
</dbReference>
<accession>A0AAJ1YFU9</accession>
<sequence length="680" mass="77658">MSKLKINRLVIRTNTVNGVFGADLGFKAGLNIISAENSFGKSTCIQSIIYALGLEGTLGPSRNNPLKSALTTKLRDENDKETAVILTKIYLEICNSEGRTITILRKSDDDSSKIISVFEGSCEAINIKKHTDYFLKDPGSAQRERGFHYFLNNFLSITQPEVIKYDGSKTQLYLESIFSVNYVEQTRGWGGILNVIPTYLGIKDLSQNIIEYTLNLDIREIRRKREVHIESKKNLETKWKNTLSDLESRSKAYGFFVSTRLQEKVGSKTQVYDDSDLYTLDSNEKEISLPEKISALKSQLALLTNSYRNNNNNNNNNSSTDENIEELNKTLINQENAIASLITDLDINQQYIESIEKSISDTKESLRKYRDVEKLQELGSKEKFKFIENICPTCDQPINNNLLPNAIDNQTLSIDDNIKYLEKTQSVFDSLSKSEAIKIERKKKTVDIANNKLRELRSEIKALQRSLLSPMDSDVREMIRKEVELEREIDNLLALSDFERTKKTILSSVVVDWNSVNSLLLKLPYDGFSQKDRTKLNSLRDSFKSNLSDFGYKSTPIEFFELSTNTYKPSLDGVDIGSEASASDNIRVIWSYLYSLLMLDTLDGNFSTNHLGLLILDEPRQQETKDVSFQVFIKKASETINKDKQVIIGTSEKYEDLIRMIENLNINLMHFNESIIRRIK</sequence>
<gene>
    <name evidence="2" type="ORF">RDT67_12175</name>
</gene>
<reference evidence="2" key="1">
    <citation type="submission" date="2023-08" db="EMBL/GenBank/DDBJ databases">
        <title>The Comparative Genomic Analysis of Yersiniaceae from Polar Regions.</title>
        <authorList>
            <person name="Goncharov A."/>
            <person name="Aslanov B."/>
            <person name="Kolodzhieva V."/>
            <person name="Azarov D."/>
            <person name="Mochov A."/>
            <person name="Lebedeva E."/>
        </authorList>
    </citation>
    <scope>NUCLEOTIDE SEQUENCE</scope>
    <source>
        <strain evidence="2">Vf</strain>
    </source>
</reference>
<keyword evidence="1" id="KW-0175">Coiled coil</keyword>
<dbReference type="InterPro" id="IPR027417">
    <property type="entry name" value="P-loop_NTPase"/>
</dbReference>
<dbReference type="RefSeq" id="WP_309047488.1">
    <property type="nucleotide sequence ID" value="NZ_JAVIGA010000011.1"/>
</dbReference>
<name>A0AAJ1YFU9_SERFO</name>
<protein>
    <recommendedName>
        <fullName evidence="4">Rad50/SbcC-type AAA domain-containing protein</fullName>
    </recommendedName>
</protein>
<feature type="coiled-coil region" evidence="1">
    <location>
        <begin position="439"/>
        <end position="495"/>
    </location>
</feature>
<feature type="coiled-coil region" evidence="1">
    <location>
        <begin position="310"/>
        <end position="344"/>
    </location>
</feature>
<comment type="caution">
    <text evidence="2">The sequence shown here is derived from an EMBL/GenBank/DDBJ whole genome shotgun (WGS) entry which is preliminary data.</text>
</comment>